<protein>
    <recommendedName>
        <fullName evidence="2">BTB domain-containing protein</fullName>
    </recommendedName>
</protein>
<dbReference type="PROSITE" id="PS50097">
    <property type="entry name" value="BTB"/>
    <property type="match status" value="1"/>
</dbReference>
<evidence type="ECO:0000313" key="4">
    <source>
        <dbReference type="Proteomes" id="UP000091967"/>
    </source>
</evidence>
<feature type="domain" description="BTB" evidence="2">
    <location>
        <begin position="18"/>
        <end position="85"/>
    </location>
</feature>
<dbReference type="Proteomes" id="UP000091967">
    <property type="component" value="Unassembled WGS sequence"/>
</dbReference>
<keyword evidence="1" id="KW-0175">Coiled coil</keyword>
<dbReference type="EMBL" id="LYXU01000001">
    <property type="protein sequence ID" value="OBS29552.1"/>
    <property type="molecule type" value="Genomic_DNA"/>
</dbReference>
<dbReference type="InterPro" id="IPR011333">
    <property type="entry name" value="SKP1/BTB/POZ_sf"/>
</dbReference>
<accession>A0A1B8BA12</accession>
<evidence type="ECO:0000259" key="2">
    <source>
        <dbReference type="PROSITE" id="PS50097"/>
    </source>
</evidence>
<organism evidence="3 4">
    <name type="scientific">Fusarium poae</name>
    <dbReference type="NCBI Taxonomy" id="36050"/>
    <lineage>
        <taxon>Eukaryota</taxon>
        <taxon>Fungi</taxon>
        <taxon>Dikarya</taxon>
        <taxon>Ascomycota</taxon>
        <taxon>Pezizomycotina</taxon>
        <taxon>Sordariomycetes</taxon>
        <taxon>Hypocreomycetidae</taxon>
        <taxon>Hypocreales</taxon>
        <taxon>Nectriaceae</taxon>
        <taxon>Fusarium</taxon>
    </lineage>
</organism>
<dbReference type="PANTHER" id="PTHR47843:SF5">
    <property type="entry name" value="BTB_POZ DOMAIN PROTEIN"/>
    <property type="match status" value="1"/>
</dbReference>
<reference evidence="3 4" key="1">
    <citation type="submission" date="2016-06" db="EMBL/GenBank/DDBJ databases">
        <title>Living apart together: crosstalk between the core and supernumerary genomes in a fungal plant pathogen.</title>
        <authorList>
            <person name="Vanheule A."/>
            <person name="Audenaert K."/>
            <person name="Warris S."/>
            <person name="Van De Geest H."/>
            <person name="Schijlen E."/>
            <person name="Hofte M."/>
            <person name="De Saeger S."/>
            <person name="Haesaert G."/>
            <person name="Waalwijk C."/>
            <person name="Van Der Lee T."/>
        </authorList>
    </citation>
    <scope>NUCLEOTIDE SEQUENCE [LARGE SCALE GENOMIC DNA]</scope>
    <source>
        <strain evidence="3 4">2516</strain>
    </source>
</reference>
<dbReference type="Gene3D" id="3.30.710.10">
    <property type="entry name" value="Potassium Channel Kv1.1, Chain A"/>
    <property type="match status" value="1"/>
</dbReference>
<dbReference type="PANTHER" id="PTHR47843">
    <property type="entry name" value="BTB DOMAIN-CONTAINING PROTEIN-RELATED"/>
    <property type="match status" value="1"/>
</dbReference>
<dbReference type="SUPFAM" id="SSF54695">
    <property type="entry name" value="POZ domain"/>
    <property type="match status" value="1"/>
</dbReference>
<evidence type="ECO:0000313" key="3">
    <source>
        <dbReference type="EMBL" id="OBS29552.1"/>
    </source>
</evidence>
<keyword evidence="4" id="KW-1185">Reference proteome</keyword>
<feature type="coiled-coil region" evidence="1">
    <location>
        <begin position="208"/>
        <end position="235"/>
    </location>
</feature>
<sequence length="302" mass="35039">MIFCHDFLYGLTQSGEYSDFTLVCKDREYKLHQVIVCPQSSVITAALSGGFKEATTKVLTVNEFDVFTVHYMIAFLYVGQYAICSERAPKSDDGNNQDDTKESKYYIKKPEEENVDDLISHLRVNTIADYYNIEKLAKLSTSKIKAFLDKGQSAEVFPRIIQEVSTSNRDPDIHSIVASAAVTHIERLCDLEAFQDMDLDGNLTMEMFRAYTKKIKELERRLDDAQQNVVTYQQLRDEEIKAKEFVIKRMDMSVELLSNTEECRNCQENFGCYFEKKGQEFRPYYLLRCGHCDCRHKHDQSY</sequence>
<evidence type="ECO:0000256" key="1">
    <source>
        <dbReference type="SAM" id="Coils"/>
    </source>
</evidence>
<proteinExistence type="predicted"/>
<dbReference type="STRING" id="36050.A0A1B8BA12"/>
<dbReference type="OMA" id="HQVIVCP"/>
<comment type="caution">
    <text evidence="3">The sequence shown here is derived from an EMBL/GenBank/DDBJ whole genome shotgun (WGS) entry which is preliminary data.</text>
</comment>
<dbReference type="InterPro" id="IPR000210">
    <property type="entry name" value="BTB/POZ_dom"/>
</dbReference>
<gene>
    <name evidence="3" type="ORF">FPOA_03489</name>
</gene>
<dbReference type="AlphaFoldDB" id="A0A1B8BA12"/>
<name>A0A1B8BA12_FUSPO</name>
<dbReference type="Pfam" id="PF00651">
    <property type="entry name" value="BTB"/>
    <property type="match status" value="1"/>
</dbReference>